<dbReference type="PANTHER" id="PTHR11388:SF157">
    <property type="entry name" value="SOLUTE CARRIER ORGANIC ANION TRANSPORTER FAMILY MEMBER 2A1-LIKE"/>
    <property type="match status" value="1"/>
</dbReference>
<proteinExistence type="predicted"/>
<dbReference type="EMBL" id="SRLO01011204">
    <property type="protein sequence ID" value="TNN25990.1"/>
    <property type="molecule type" value="Genomic_DNA"/>
</dbReference>
<feature type="region of interest" description="Disordered" evidence="1">
    <location>
        <begin position="69"/>
        <end position="90"/>
    </location>
</feature>
<dbReference type="OrthoDB" id="5062115at2759"/>
<evidence type="ECO:0000313" key="2">
    <source>
        <dbReference type="EMBL" id="TNN25990.1"/>
    </source>
</evidence>
<reference evidence="2 3" key="1">
    <citation type="submission" date="2019-03" db="EMBL/GenBank/DDBJ databases">
        <title>First draft genome of Liparis tanakae, snailfish: a comprehensive survey of snailfish specific genes.</title>
        <authorList>
            <person name="Kim W."/>
            <person name="Song I."/>
            <person name="Jeong J.-H."/>
            <person name="Kim D."/>
            <person name="Kim S."/>
            <person name="Ryu S."/>
            <person name="Song J.Y."/>
            <person name="Lee S.K."/>
        </authorList>
    </citation>
    <scope>NUCLEOTIDE SEQUENCE [LARGE SCALE GENOMIC DNA]</scope>
    <source>
        <tissue evidence="2">Muscle</tissue>
    </source>
</reference>
<dbReference type="GO" id="GO:0043252">
    <property type="term" value="P:sodium-independent organic anion transport"/>
    <property type="evidence" value="ECO:0007669"/>
    <property type="project" value="TreeGrafter"/>
</dbReference>
<sequence>MFGFLLGSYCAKLYVDIGYVDIESVSITPKDARWVGAWWMGFMHSLLPRSLPNQEEVNGKLTPGCDTLDGAEDVPNNNNSNIKLTDIAKG</sequence>
<dbReference type="Pfam" id="PF03137">
    <property type="entry name" value="OATP"/>
    <property type="match status" value="1"/>
</dbReference>
<comment type="caution">
    <text evidence="2">The sequence shown here is derived from an EMBL/GenBank/DDBJ whole genome shotgun (WGS) entry which is preliminary data.</text>
</comment>
<dbReference type="GO" id="GO:0016323">
    <property type="term" value="C:basolateral plasma membrane"/>
    <property type="evidence" value="ECO:0007669"/>
    <property type="project" value="TreeGrafter"/>
</dbReference>
<evidence type="ECO:0000313" key="3">
    <source>
        <dbReference type="Proteomes" id="UP000314294"/>
    </source>
</evidence>
<dbReference type="PANTHER" id="PTHR11388">
    <property type="entry name" value="ORGANIC ANION TRANSPORTER"/>
    <property type="match status" value="1"/>
</dbReference>
<keyword evidence="3" id="KW-1185">Reference proteome</keyword>
<accession>A0A4Z2EBP5</accession>
<dbReference type="GO" id="GO:0015347">
    <property type="term" value="F:sodium-independent organic anion transmembrane transporter activity"/>
    <property type="evidence" value="ECO:0007669"/>
    <property type="project" value="TreeGrafter"/>
</dbReference>
<dbReference type="Proteomes" id="UP000314294">
    <property type="component" value="Unassembled WGS sequence"/>
</dbReference>
<organism evidence="2 3">
    <name type="scientific">Liparis tanakae</name>
    <name type="common">Tanaka's snailfish</name>
    <dbReference type="NCBI Taxonomy" id="230148"/>
    <lineage>
        <taxon>Eukaryota</taxon>
        <taxon>Metazoa</taxon>
        <taxon>Chordata</taxon>
        <taxon>Craniata</taxon>
        <taxon>Vertebrata</taxon>
        <taxon>Euteleostomi</taxon>
        <taxon>Actinopterygii</taxon>
        <taxon>Neopterygii</taxon>
        <taxon>Teleostei</taxon>
        <taxon>Neoteleostei</taxon>
        <taxon>Acanthomorphata</taxon>
        <taxon>Eupercaria</taxon>
        <taxon>Perciformes</taxon>
        <taxon>Cottioidei</taxon>
        <taxon>Cottales</taxon>
        <taxon>Liparidae</taxon>
        <taxon>Liparis</taxon>
    </lineage>
</organism>
<name>A0A4Z2EBP5_9TELE</name>
<evidence type="ECO:0000256" key="1">
    <source>
        <dbReference type="SAM" id="MobiDB-lite"/>
    </source>
</evidence>
<gene>
    <name evidence="2" type="primary">SLCO1C1_2</name>
    <name evidence="2" type="ORF">EYF80_063875</name>
</gene>
<dbReference type="InterPro" id="IPR004156">
    <property type="entry name" value="OATP"/>
</dbReference>
<protein>
    <submittedName>
        <fullName evidence="2">Solute carrier organic anion transporter family member 1C1</fullName>
    </submittedName>
</protein>
<dbReference type="AlphaFoldDB" id="A0A4Z2EBP5"/>